<dbReference type="OrthoDB" id="2323047at2"/>
<dbReference type="PATRIC" id="fig|1158607.3.peg.5218"/>
<dbReference type="RefSeq" id="WP_010760166.1">
    <property type="nucleotide sequence ID" value="NZ_ASWD01000009.1"/>
</dbReference>
<gene>
    <name evidence="1" type="ORF">UAU_05247</name>
</gene>
<dbReference type="HOGENOM" id="CLU_157175_0_0_9"/>
<dbReference type="eggNOG" id="COG0526">
    <property type="taxonomic scope" value="Bacteria"/>
</dbReference>
<sequence length="125" mass="14700">MVKIIGAKWKKILLFIGLSISLIGTSIVQMNSFEKEANLIKLSSQTEKTIVFYRDDCPKCHSVFPLLYYHNLVHRDLIFVNMNQPLNRRYIQMYNLKSVPTIVRKGNQYSGSNKEKLRQFLDRNF</sequence>
<organism evidence="1 2">
    <name type="scientific">Enterococcus pallens ATCC BAA-351</name>
    <dbReference type="NCBI Taxonomy" id="1158607"/>
    <lineage>
        <taxon>Bacteria</taxon>
        <taxon>Bacillati</taxon>
        <taxon>Bacillota</taxon>
        <taxon>Bacilli</taxon>
        <taxon>Lactobacillales</taxon>
        <taxon>Enterococcaceae</taxon>
        <taxon>Enterococcus</taxon>
    </lineage>
</organism>
<name>R2RSI9_9ENTE</name>
<dbReference type="Gene3D" id="3.40.30.10">
    <property type="entry name" value="Glutaredoxin"/>
    <property type="match status" value="1"/>
</dbReference>
<dbReference type="InterPro" id="IPR036249">
    <property type="entry name" value="Thioredoxin-like_sf"/>
</dbReference>
<proteinExistence type="predicted"/>
<dbReference type="AlphaFoldDB" id="R2RSI9"/>
<evidence type="ECO:0008006" key="3">
    <source>
        <dbReference type="Google" id="ProtNLM"/>
    </source>
</evidence>
<reference evidence="1 2" key="1">
    <citation type="submission" date="2013-02" db="EMBL/GenBank/DDBJ databases">
        <title>The Genome Sequence of Enterococcus pallens BAA-351.</title>
        <authorList>
            <consortium name="The Broad Institute Genome Sequencing Platform"/>
            <consortium name="The Broad Institute Genome Sequencing Center for Infectious Disease"/>
            <person name="Earl A.M."/>
            <person name="Gilmore M.S."/>
            <person name="Lebreton F."/>
            <person name="Walker B."/>
            <person name="Young S.K."/>
            <person name="Zeng Q."/>
            <person name="Gargeya S."/>
            <person name="Fitzgerald M."/>
            <person name="Haas B."/>
            <person name="Abouelleil A."/>
            <person name="Alvarado L."/>
            <person name="Arachchi H.M."/>
            <person name="Berlin A.M."/>
            <person name="Chapman S.B."/>
            <person name="Dewar J."/>
            <person name="Goldberg J."/>
            <person name="Griggs A."/>
            <person name="Gujja S."/>
            <person name="Hansen M."/>
            <person name="Howarth C."/>
            <person name="Imamovic A."/>
            <person name="Larimer J."/>
            <person name="McCowan C."/>
            <person name="Murphy C."/>
            <person name="Neiman D."/>
            <person name="Pearson M."/>
            <person name="Priest M."/>
            <person name="Roberts A."/>
            <person name="Saif S."/>
            <person name="Shea T."/>
            <person name="Sisk P."/>
            <person name="Sykes S."/>
            <person name="Wortman J."/>
            <person name="Nusbaum C."/>
            <person name="Birren B."/>
        </authorList>
    </citation>
    <scope>NUCLEOTIDE SEQUENCE [LARGE SCALE GENOMIC DNA]</scope>
    <source>
        <strain evidence="1 2">ATCC BAA-351</strain>
    </source>
</reference>
<protein>
    <recommendedName>
        <fullName evidence="3">Thioredoxin domain-containing protein</fullName>
    </recommendedName>
</protein>
<dbReference type="STRING" id="160454.RV10_GL002383"/>
<dbReference type="EMBL" id="AJAQ01000054">
    <property type="protein sequence ID" value="EOH86325.1"/>
    <property type="molecule type" value="Genomic_DNA"/>
</dbReference>
<accession>R2RSI9</accession>
<keyword evidence="2" id="KW-1185">Reference proteome</keyword>
<comment type="caution">
    <text evidence="1">The sequence shown here is derived from an EMBL/GenBank/DDBJ whole genome shotgun (WGS) entry which is preliminary data.</text>
</comment>
<dbReference type="Proteomes" id="UP000013782">
    <property type="component" value="Unassembled WGS sequence"/>
</dbReference>
<evidence type="ECO:0000313" key="2">
    <source>
        <dbReference type="Proteomes" id="UP000013782"/>
    </source>
</evidence>
<dbReference type="SUPFAM" id="SSF52833">
    <property type="entry name" value="Thioredoxin-like"/>
    <property type="match status" value="1"/>
</dbReference>
<evidence type="ECO:0000313" key="1">
    <source>
        <dbReference type="EMBL" id="EOH86325.1"/>
    </source>
</evidence>